<dbReference type="Gene3D" id="2.60.40.10">
    <property type="entry name" value="Immunoglobulins"/>
    <property type="match status" value="1"/>
</dbReference>
<dbReference type="Pfam" id="PF05592">
    <property type="entry name" value="Bac_rhamnosid"/>
    <property type="match status" value="1"/>
</dbReference>
<protein>
    <recommendedName>
        <fullName evidence="2">alpha-L-rhamnosidase</fullName>
        <ecNumber evidence="2">3.2.1.40</ecNumber>
    </recommendedName>
</protein>
<evidence type="ECO:0000259" key="5">
    <source>
        <dbReference type="Pfam" id="PF08531"/>
    </source>
</evidence>
<dbReference type="InterPro" id="IPR035398">
    <property type="entry name" value="Bac_rhamnosid_C"/>
</dbReference>
<dbReference type="PANTHER" id="PTHR33307">
    <property type="entry name" value="ALPHA-RHAMNOSIDASE (EUROFUNG)"/>
    <property type="match status" value="1"/>
</dbReference>
<organism evidence="8 9">
    <name type="scientific">Draconibacterium orientale</name>
    <dbReference type="NCBI Taxonomy" id="1168034"/>
    <lineage>
        <taxon>Bacteria</taxon>
        <taxon>Pseudomonadati</taxon>
        <taxon>Bacteroidota</taxon>
        <taxon>Bacteroidia</taxon>
        <taxon>Marinilabiliales</taxon>
        <taxon>Prolixibacteraceae</taxon>
        <taxon>Draconibacterium</taxon>
    </lineage>
</organism>
<keyword evidence="9" id="KW-1185">Reference proteome</keyword>
<comment type="catalytic activity">
    <reaction evidence="1">
        <text>Hydrolysis of terminal non-reducing alpha-L-rhamnose residues in alpha-L-rhamnosides.</text>
        <dbReference type="EC" id="3.2.1.40"/>
    </reaction>
</comment>
<dbReference type="EMBL" id="CP007451">
    <property type="protein sequence ID" value="AHW60547.1"/>
    <property type="molecule type" value="Genomic_DNA"/>
</dbReference>
<gene>
    <name evidence="8" type="ORF">FH5T_15320</name>
</gene>
<dbReference type="Pfam" id="PF17390">
    <property type="entry name" value="Bac_rhamnosid_C"/>
    <property type="match status" value="1"/>
</dbReference>
<feature type="domain" description="Alpha-L-rhamnosidase C-terminal" evidence="7">
    <location>
        <begin position="825"/>
        <end position="899"/>
    </location>
</feature>
<proteinExistence type="predicted"/>
<dbReference type="InterPro" id="IPR013783">
    <property type="entry name" value="Ig-like_fold"/>
</dbReference>
<reference evidence="8 9" key="1">
    <citation type="submission" date="2014-03" db="EMBL/GenBank/DDBJ databases">
        <title>Complete genome sequence of a deeply braunched marine Bacteroidia bacterium Draconibacterium orientale type strain FH5T.</title>
        <authorList>
            <person name="Li X."/>
            <person name="Wang X."/>
            <person name="Xie Z."/>
            <person name="Du Z."/>
            <person name="Chen G."/>
        </authorList>
    </citation>
    <scope>NUCLEOTIDE SEQUENCE [LARGE SCALE GENOMIC DNA]</scope>
    <source>
        <strain evidence="8 9">FH5</strain>
    </source>
</reference>
<dbReference type="Pfam" id="PF25788">
    <property type="entry name" value="Ig_Rha78A_N"/>
    <property type="match status" value="1"/>
</dbReference>
<accession>A0ABN4D3P3</accession>
<evidence type="ECO:0000259" key="6">
    <source>
        <dbReference type="Pfam" id="PF17389"/>
    </source>
</evidence>
<evidence type="ECO:0000256" key="2">
    <source>
        <dbReference type="ARBA" id="ARBA00012652"/>
    </source>
</evidence>
<evidence type="ECO:0000313" key="9">
    <source>
        <dbReference type="Proteomes" id="UP000023772"/>
    </source>
</evidence>
<dbReference type="EC" id="3.2.1.40" evidence="2"/>
<dbReference type="Gene3D" id="2.60.420.10">
    <property type="entry name" value="Maltose phosphorylase, domain 3"/>
    <property type="match status" value="1"/>
</dbReference>
<dbReference type="InterPro" id="IPR012341">
    <property type="entry name" value="6hp_glycosidase-like_sf"/>
</dbReference>
<dbReference type="PIRSF" id="PIRSF010631">
    <property type="entry name" value="A-rhamnsds"/>
    <property type="match status" value="1"/>
</dbReference>
<evidence type="ECO:0000259" key="7">
    <source>
        <dbReference type="Pfam" id="PF17390"/>
    </source>
</evidence>
<evidence type="ECO:0000259" key="4">
    <source>
        <dbReference type="Pfam" id="PF05592"/>
    </source>
</evidence>
<feature type="domain" description="Bacterial alpha-L-rhamnosidase N-terminal" evidence="5">
    <location>
        <begin position="195"/>
        <end position="364"/>
    </location>
</feature>
<name>A0ABN4D3P3_9BACT</name>
<dbReference type="PANTHER" id="PTHR33307:SF6">
    <property type="entry name" value="ALPHA-RHAMNOSIDASE (EUROFUNG)-RELATED"/>
    <property type="match status" value="1"/>
</dbReference>
<evidence type="ECO:0000256" key="1">
    <source>
        <dbReference type="ARBA" id="ARBA00001445"/>
    </source>
</evidence>
<keyword evidence="3" id="KW-0378">Hydrolase</keyword>
<feature type="domain" description="Alpha-L-rhamnosidase concanavalin-like" evidence="4">
    <location>
        <begin position="373"/>
        <end position="473"/>
    </location>
</feature>
<sequence length="930" mass="104236">MLLKSFNFMFLKFTKPNKTNKMKHSIALLKSFLLIVILSVFSSVLYAKTGVKKLVCEYHENPVGIDVEQPRLSWQLYSDQQNVVQSAYEIRVAGTVKDLSSKSKQLWNSGKIESDQSVNVVYGGPQPESMQRMYWQVRVWDNTGKASGWSEPAYWEMGILEPELWKASWITLPNEPESEGSKPAQYYRNEFSTSKTIKSARAYVTSHGLYQLFLNGDKVGDQLFTPGWTSYNKRLQYQTYDVTRMLQKENAVGVVLGDGWYRGNIGWSSADGYYGSKLALLFQLKIDYTDGSSEWIVSDKNWKVNNGPIRKSDIYNGETYDARLELTGWTSNGFNAADWKSVEETDQSKDLLIAPQGVPVKAVEELKPIEFITTPKGEKVYDMGQNMVGWVRIKMKGKEGQKVQLKFAEVLDKEGNFYTANLRGAECTDTYIFGKDGEAVYEPKFTFHGFRYLQLIGFDELPAKEDITGVVIYSDMEPTGTFACNDEMINQLQHNIQWGQKGNFLDVPTDCPQRDERLGWTGDAQVFSMTAGYNFNVAAFYTKWMKDVEADQLDNGAIPHVIPDVLNGQGGATGWADAVAIIPWSVYKIYGDTRILKESYPAITKWVGYMNERAGDDYLWTGDAHFGDWLAYATTSSDYPGATTEKDLLATAYFYYTTTLTSKIARLIGKPQDAEKYKQLAANIKTAFNAEFVTPNGRLVSHTQTAYVNALTFGILPDSMVDDAAAYLAKDVEKFRHLTTGFLGTPILCPTLSAIGRDDLAFMLLNRKDYPSWLYPVTQGATTIWERWDGQKPDGSFQDVGMNSFNHYAYGAIGEWLYNHVAGIKVDENNPGYKKFFLAPNPGGGLTHVNATFDSMYGKIVSDWKVSDGQMTYQVEVPANTSAEVVLPKAKVAEVTMPGNLKSNANQNGADVTVTVGSGAYTFTYPMANQ</sequence>
<dbReference type="SUPFAM" id="SSF48208">
    <property type="entry name" value="Six-hairpin glycosidases"/>
    <property type="match status" value="1"/>
</dbReference>
<dbReference type="Gene3D" id="1.50.10.10">
    <property type="match status" value="1"/>
</dbReference>
<dbReference type="InterPro" id="IPR016007">
    <property type="entry name" value="Alpha_rhamnosid"/>
</dbReference>
<dbReference type="InterPro" id="IPR008928">
    <property type="entry name" value="6-hairpin_glycosidase_sf"/>
</dbReference>
<dbReference type="Gene3D" id="2.60.120.260">
    <property type="entry name" value="Galactose-binding domain-like"/>
    <property type="match status" value="2"/>
</dbReference>
<dbReference type="InterPro" id="IPR013737">
    <property type="entry name" value="Bac_rhamnosid_N"/>
</dbReference>
<evidence type="ECO:0000256" key="3">
    <source>
        <dbReference type="ARBA" id="ARBA00022801"/>
    </source>
</evidence>
<feature type="domain" description="Alpha-L-rhamnosidase six-hairpin glycosidase" evidence="6">
    <location>
        <begin position="479"/>
        <end position="821"/>
    </location>
</feature>
<dbReference type="Pfam" id="PF17389">
    <property type="entry name" value="Bac_rhamnosid6H"/>
    <property type="match status" value="1"/>
</dbReference>
<dbReference type="InterPro" id="IPR035396">
    <property type="entry name" value="Bac_rhamnosid6H"/>
</dbReference>
<dbReference type="InterPro" id="IPR008902">
    <property type="entry name" value="Rhamnosid_concanavalin"/>
</dbReference>
<dbReference type="Proteomes" id="UP000023772">
    <property type="component" value="Chromosome"/>
</dbReference>
<dbReference type="Pfam" id="PF08531">
    <property type="entry name" value="Bac_rhamnosid_N"/>
    <property type="match status" value="1"/>
</dbReference>
<evidence type="ECO:0000313" key="8">
    <source>
        <dbReference type="EMBL" id="AHW60547.1"/>
    </source>
</evidence>